<name>A0ABR6WUY0_9FIRM</name>
<organism evidence="3 4">
    <name type="scientific">Acetobacterium fimetarium</name>
    <dbReference type="NCBI Taxonomy" id="52691"/>
    <lineage>
        <taxon>Bacteria</taxon>
        <taxon>Bacillati</taxon>
        <taxon>Bacillota</taxon>
        <taxon>Clostridia</taxon>
        <taxon>Eubacteriales</taxon>
        <taxon>Eubacteriaceae</taxon>
        <taxon>Acetobacterium</taxon>
    </lineage>
</organism>
<dbReference type="Pfam" id="PF11796">
    <property type="entry name" value="DUF3323"/>
    <property type="match status" value="1"/>
</dbReference>
<dbReference type="Proteomes" id="UP000603234">
    <property type="component" value="Unassembled WGS sequence"/>
</dbReference>
<dbReference type="InterPro" id="IPR024465">
    <property type="entry name" value="DUF2399"/>
</dbReference>
<gene>
    <name evidence="3" type="ORF">GH808_08290</name>
</gene>
<evidence type="ECO:0000313" key="3">
    <source>
        <dbReference type="EMBL" id="MBC3804429.1"/>
    </source>
</evidence>
<dbReference type="EMBL" id="WJBC01000010">
    <property type="protein sequence ID" value="MBC3804429.1"/>
    <property type="molecule type" value="Genomic_DNA"/>
</dbReference>
<feature type="domain" description="DUF2399" evidence="1">
    <location>
        <begin position="268"/>
        <end position="420"/>
    </location>
</feature>
<proteinExistence type="predicted"/>
<comment type="caution">
    <text evidence="3">The sequence shown here is derived from an EMBL/GenBank/DDBJ whole genome shotgun (WGS) entry which is preliminary data.</text>
</comment>
<evidence type="ECO:0000259" key="2">
    <source>
        <dbReference type="Pfam" id="PF11796"/>
    </source>
</evidence>
<evidence type="ECO:0000313" key="4">
    <source>
        <dbReference type="Proteomes" id="UP000603234"/>
    </source>
</evidence>
<keyword evidence="4" id="KW-1185">Reference proteome</keyword>
<dbReference type="Pfam" id="PF09664">
    <property type="entry name" value="DUF2399"/>
    <property type="match status" value="1"/>
</dbReference>
<protein>
    <submittedName>
        <fullName evidence="3">DUF2399 domain-containing protein</fullName>
    </submittedName>
</protein>
<feature type="domain" description="Conserved hypothetical protein CHP02679 N terminus" evidence="2">
    <location>
        <begin position="34"/>
        <end position="245"/>
    </location>
</feature>
<sequence length="428" mass="49273">MMVDEFVAYLKRNPGFKRILIKLKNKYESLGHFGGIIQLDNITQDEQEVLRSLFRKGYHKKNASFQAEKFIRSFDQTKFAGMDFTEVLTKYFGEELNWKKELKNQYLEAKSQYFIEIIASYRSTPAAGWLEATIKEKNNAYSILAVKYDEDKEKLQALINNVCMGLNKLIENSEKVRLALFASQITKDPHAFDRKKEGGTLLLHALSYYYSTKYPINAEEQSELLYRAGLIYDEVSNYTICRGIKAAIKDHNHPGWEGFVESGEPLHVSLWNMSKIDTVQCVENQVFVFENPTVFSEIVDFFQGKPCSIICSSGNLKLATLLLLDKIVQRGGLIYYGGDLDPEGLIIADKLKKRYNEKLILWHFKPEDYTDIQSMSYISETRLKKMDGIESPELLETVEIIRQSGTGAYQELLIDDYIRDMEKFLSAG</sequence>
<evidence type="ECO:0000259" key="1">
    <source>
        <dbReference type="Pfam" id="PF09664"/>
    </source>
</evidence>
<dbReference type="InterPro" id="IPR024466">
    <property type="entry name" value="CHP02679_N"/>
</dbReference>
<dbReference type="RefSeq" id="WP_186842316.1">
    <property type="nucleotide sequence ID" value="NZ_WJBC01000010.1"/>
</dbReference>
<reference evidence="3 4" key="1">
    <citation type="journal article" date="2020" name="mSystems">
        <title>Defining Genomic and Predicted Metabolic Features of the Acetobacterium Genus.</title>
        <authorList>
            <person name="Ross D.E."/>
            <person name="Marshall C.W."/>
            <person name="Gulliver D."/>
            <person name="May H.D."/>
            <person name="Norman R.S."/>
        </authorList>
    </citation>
    <scope>NUCLEOTIDE SEQUENCE [LARGE SCALE GENOMIC DNA]</scope>
    <source>
        <strain evidence="3 4">DSM 8238</strain>
    </source>
</reference>
<accession>A0ABR6WUY0</accession>